<keyword evidence="2" id="KW-1133">Transmembrane helix</keyword>
<dbReference type="InParanoid" id="A0A2G5E2K9"/>
<keyword evidence="2" id="KW-0812">Transmembrane</keyword>
<proteinExistence type="predicted"/>
<dbReference type="PANTHER" id="PTHR34673:SF1">
    <property type="entry name" value="COLD-REGULATED PROTEIN"/>
    <property type="match status" value="1"/>
</dbReference>
<accession>A0A2G5E2K9</accession>
<dbReference type="PANTHER" id="PTHR34673">
    <property type="entry name" value="COLD-REGULATED PROTEIN"/>
    <property type="match status" value="1"/>
</dbReference>
<keyword evidence="4" id="KW-1185">Reference proteome</keyword>
<reference evidence="3 4" key="1">
    <citation type="submission" date="2017-09" db="EMBL/GenBank/DDBJ databases">
        <title>WGS assembly of Aquilegia coerulea Goldsmith.</title>
        <authorList>
            <person name="Hodges S."/>
            <person name="Kramer E."/>
            <person name="Nordborg M."/>
            <person name="Tomkins J."/>
            <person name="Borevitz J."/>
            <person name="Derieg N."/>
            <person name="Yan J."/>
            <person name="Mihaltcheva S."/>
            <person name="Hayes R.D."/>
            <person name="Rokhsar D."/>
        </authorList>
    </citation>
    <scope>NUCLEOTIDE SEQUENCE [LARGE SCALE GENOMIC DNA]</scope>
    <source>
        <strain evidence="4">cv. Goldsmith</strain>
    </source>
</reference>
<feature type="region of interest" description="Disordered" evidence="1">
    <location>
        <begin position="31"/>
        <end position="53"/>
    </location>
</feature>
<gene>
    <name evidence="3" type="ORF">AQUCO_01300615v1</name>
</gene>
<name>A0A2G5E2K9_AQUCA</name>
<evidence type="ECO:0000313" key="4">
    <source>
        <dbReference type="Proteomes" id="UP000230069"/>
    </source>
</evidence>
<dbReference type="OrthoDB" id="4412445at2759"/>
<protein>
    <submittedName>
        <fullName evidence="3">Uncharacterized protein</fullName>
    </submittedName>
</protein>
<organism evidence="3 4">
    <name type="scientific">Aquilegia coerulea</name>
    <name type="common">Rocky mountain columbine</name>
    <dbReference type="NCBI Taxonomy" id="218851"/>
    <lineage>
        <taxon>Eukaryota</taxon>
        <taxon>Viridiplantae</taxon>
        <taxon>Streptophyta</taxon>
        <taxon>Embryophyta</taxon>
        <taxon>Tracheophyta</taxon>
        <taxon>Spermatophyta</taxon>
        <taxon>Magnoliopsida</taxon>
        <taxon>Ranunculales</taxon>
        <taxon>Ranunculaceae</taxon>
        <taxon>Thalictroideae</taxon>
        <taxon>Aquilegia</taxon>
    </lineage>
</organism>
<evidence type="ECO:0000313" key="3">
    <source>
        <dbReference type="EMBL" id="PIA49994.1"/>
    </source>
</evidence>
<keyword evidence="2" id="KW-0472">Membrane</keyword>
<sequence length="115" mass="12502">MAGLFRRKRKTGVVKQKKGLLGGLFRRKRRTGTGTGVKVRHSTGPTVGHHGRNHTNPCRCKVVAPVVGGVAFLAAAVIEWPIGAVVYVFKHMKGRRIMGHPAAVVYPKVSRCIPL</sequence>
<dbReference type="Proteomes" id="UP000230069">
    <property type="component" value="Unassembled WGS sequence"/>
</dbReference>
<evidence type="ECO:0000256" key="1">
    <source>
        <dbReference type="SAM" id="MobiDB-lite"/>
    </source>
</evidence>
<evidence type="ECO:0000256" key="2">
    <source>
        <dbReference type="SAM" id="Phobius"/>
    </source>
</evidence>
<feature type="transmembrane region" description="Helical" evidence="2">
    <location>
        <begin position="62"/>
        <end position="89"/>
    </location>
</feature>
<dbReference type="EMBL" id="KZ305030">
    <property type="protein sequence ID" value="PIA49994.1"/>
    <property type="molecule type" value="Genomic_DNA"/>
</dbReference>
<dbReference type="AlphaFoldDB" id="A0A2G5E2K9"/>